<organism evidence="1 2">
    <name type="scientific">Puccinia graminis f. sp. tritici</name>
    <dbReference type="NCBI Taxonomy" id="56615"/>
    <lineage>
        <taxon>Eukaryota</taxon>
        <taxon>Fungi</taxon>
        <taxon>Dikarya</taxon>
        <taxon>Basidiomycota</taxon>
        <taxon>Pucciniomycotina</taxon>
        <taxon>Pucciniomycetes</taxon>
        <taxon>Pucciniales</taxon>
        <taxon>Pucciniaceae</taxon>
        <taxon>Puccinia</taxon>
    </lineage>
</organism>
<dbReference type="EMBL" id="VDEP01000216">
    <property type="protein sequence ID" value="KAA1122794.1"/>
    <property type="molecule type" value="Genomic_DNA"/>
</dbReference>
<name>A0A5B0RDG4_PUCGR</name>
<gene>
    <name evidence="1" type="ORF">PGTUg99_050013</name>
</gene>
<comment type="caution">
    <text evidence="1">The sequence shown here is derived from an EMBL/GenBank/DDBJ whole genome shotgun (WGS) entry which is preliminary data.</text>
</comment>
<protein>
    <submittedName>
        <fullName evidence="1">Uncharacterized protein</fullName>
    </submittedName>
</protein>
<sequence length="232" mass="26546">MASASLSNNIFEASLKYLRYLNPQDQEIVFMLMRSNFKHVKDNTYTEQLSGLIATLHRNKMQLGESWGKIYRAKNALPNKLVSRFTLTDLQKKMLFQLVDYAQKDTSLKNQFFGGKLTGSYPANFQKLLNILHIYAGYAPFDQIVLLLINSKGNNDQAEVLKLTNELMKVLPIPVHKRAVLEGIQYVDLILKTESLKYIPQDASIQLTSDQHELLQNFVHSQLPNGWTSNPK</sequence>
<dbReference type="AlphaFoldDB" id="A0A5B0RDG4"/>
<evidence type="ECO:0000313" key="1">
    <source>
        <dbReference type="EMBL" id="KAA1122794.1"/>
    </source>
</evidence>
<dbReference type="Proteomes" id="UP000325313">
    <property type="component" value="Unassembled WGS sequence"/>
</dbReference>
<proteinExistence type="predicted"/>
<accession>A0A5B0RDG4</accession>
<evidence type="ECO:0000313" key="2">
    <source>
        <dbReference type="Proteomes" id="UP000325313"/>
    </source>
</evidence>
<reference evidence="1 2" key="1">
    <citation type="submission" date="2019-05" db="EMBL/GenBank/DDBJ databases">
        <title>Emergence of the Ug99 lineage of the wheat stem rust pathogen through somatic hybridization.</title>
        <authorList>
            <person name="Li F."/>
            <person name="Upadhyaya N.M."/>
            <person name="Sperschneider J."/>
            <person name="Matny O."/>
            <person name="Nguyen-Phuc H."/>
            <person name="Mago R."/>
            <person name="Raley C."/>
            <person name="Miller M.E."/>
            <person name="Silverstein K.A.T."/>
            <person name="Henningsen E."/>
            <person name="Hirsch C.D."/>
            <person name="Visser B."/>
            <person name="Pretorius Z.A."/>
            <person name="Steffenson B.J."/>
            <person name="Schwessinger B."/>
            <person name="Dodds P.N."/>
            <person name="Figueroa M."/>
        </authorList>
    </citation>
    <scope>NUCLEOTIDE SEQUENCE [LARGE SCALE GENOMIC DNA]</scope>
    <source>
        <strain evidence="1 2">Ug99</strain>
    </source>
</reference>